<evidence type="ECO:0000313" key="2">
    <source>
        <dbReference type="EMBL" id="OAE26049.1"/>
    </source>
</evidence>
<comment type="caution">
    <text evidence="2">The sequence shown here is derived from an EMBL/GenBank/DDBJ whole genome shotgun (WGS) entry which is preliminary data.</text>
</comment>
<proteinExistence type="predicted"/>
<feature type="compositionally biased region" description="Low complexity" evidence="1">
    <location>
        <begin position="1"/>
        <end position="16"/>
    </location>
</feature>
<gene>
    <name evidence="2" type="ORF">AXG93_3437s1070</name>
</gene>
<accession>A0A176VZ09</accession>
<evidence type="ECO:0000256" key="1">
    <source>
        <dbReference type="SAM" id="MobiDB-lite"/>
    </source>
</evidence>
<organism evidence="2 3">
    <name type="scientific">Marchantia polymorpha subsp. ruderalis</name>
    <dbReference type="NCBI Taxonomy" id="1480154"/>
    <lineage>
        <taxon>Eukaryota</taxon>
        <taxon>Viridiplantae</taxon>
        <taxon>Streptophyta</taxon>
        <taxon>Embryophyta</taxon>
        <taxon>Marchantiophyta</taxon>
        <taxon>Marchantiopsida</taxon>
        <taxon>Marchantiidae</taxon>
        <taxon>Marchantiales</taxon>
        <taxon>Marchantiaceae</taxon>
        <taxon>Marchantia</taxon>
    </lineage>
</organism>
<dbReference type="Proteomes" id="UP000077202">
    <property type="component" value="Unassembled WGS sequence"/>
</dbReference>
<name>A0A176VZ09_MARPO</name>
<sequence length="281" mass="30643">MPLVSSSPGQRSPSKSNKGVSQGHWSDEFLARASFGSLSWSLDGLDEVDSNSGVVASTTVNRVTSSMATRKQRSPFRCRSRLTENREERWSSRLPDLPTGRGSLRENAATYVVLASSSHSVVGGGSHQATGGLLALCKTCRSALKVALLVSATVPATDRSQHCVEASDDVIQNCVHGSVTTLMMQYRARTGWKLSEIRKPEGSEETAAELRGPLAVVLEIHRSHRTGRNVEQCGGTRGDDDNEERALTDRTTRRVRKVDRLHALPAFMNRAPFFSVLPRSV</sequence>
<reference evidence="2" key="1">
    <citation type="submission" date="2016-03" db="EMBL/GenBank/DDBJ databases">
        <title>Mechanisms controlling the formation of the plant cell surface in tip-growing cells are functionally conserved among land plants.</title>
        <authorList>
            <person name="Honkanen S."/>
            <person name="Jones V.A."/>
            <person name="Morieri G."/>
            <person name="Champion C."/>
            <person name="Hetherington A.J."/>
            <person name="Kelly S."/>
            <person name="Saint-Marcoux D."/>
            <person name="Proust H."/>
            <person name="Prescott H."/>
            <person name="Dolan L."/>
        </authorList>
    </citation>
    <scope>NUCLEOTIDE SEQUENCE [LARGE SCALE GENOMIC DNA]</scope>
    <source>
        <tissue evidence="2">Whole gametophyte</tissue>
    </source>
</reference>
<keyword evidence="3" id="KW-1185">Reference proteome</keyword>
<evidence type="ECO:0000313" key="3">
    <source>
        <dbReference type="Proteomes" id="UP000077202"/>
    </source>
</evidence>
<protein>
    <submittedName>
        <fullName evidence="2">Uncharacterized protein</fullName>
    </submittedName>
</protein>
<dbReference type="EMBL" id="LVLJ01002262">
    <property type="protein sequence ID" value="OAE26049.1"/>
    <property type="molecule type" value="Genomic_DNA"/>
</dbReference>
<feature type="region of interest" description="Disordered" evidence="1">
    <location>
        <begin position="227"/>
        <end position="247"/>
    </location>
</feature>
<feature type="region of interest" description="Disordered" evidence="1">
    <location>
        <begin position="1"/>
        <end position="23"/>
    </location>
</feature>
<dbReference type="AlphaFoldDB" id="A0A176VZ09"/>